<dbReference type="SUPFAM" id="SSF52833">
    <property type="entry name" value="Thioredoxin-like"/>
    <property type="match status" value="1"/>
</dbReference>
<dbReference type="Gene3D" id="3.40.50.620">
    <property type="entry name" value="HUPs"/>
    <property type="match status" value="1"/>
</dbReference>
<organism evidence="2 3">
    <name type="scientific">Dovyalis caffra</name>
    <dbReference type="NCBI Taxonomy" id="77055"/>
    <lineage>
        <taxon>Eukaryota</taxon>
        <taxon>Viridiplantae</taxon>
        <taxon>Streptophyta</taxon>
        <taxon>Embryophyta</taxon>
        <taxon>Tracheophyta</taxon>
        <taxon>Spermatophyta</taxon>
        <taxon>Magnoliopsida</taxon>
        <taxon>eudicotyledons</taxon>
        <taxon>Gunneridae</taxon>
        <taxon>Pentapetalae</taxon>
        <taxon>rosids</taxon>
        <taxon>fabids</taxon>
        <taxon>Malpighiales</taxon>
        <taxon>Salicaceae</taxon>
        <taxon>Flacourtieae</taxon>
        <taxon>Dovyalis</taxon>
    </lineage>
</organism>
<dbReference type="AlphaFoldDB" id="A0AAV1SC68"/>
<reference evidence="2 3" key="1">
    <citation type="submission" date="2024-01" db="EMBL/GenBank/DDBJ databases">
        <authorList>
            <person name="Waweru B."/>
        </authorList>
    </citation>
    <scope>NUCLEOTIDE SEQUENCE [LARGE SCALE GENOMIC DNA]</scope>
</reference>
<dbReference type="PANTHER" id="PTHR46482:SF13">
    <property type="entry name" value="5'-ADENYLYLSULFATE REDUCTASE 1, CHLOROPLASTIC-LIKE"/>
    <property type="match status" value="1"/>
</dbReference>
<dbReference type="EMBL" id="CAWUPB010001173">
    <property type="protein sequence ID" value="CAK7348981.1"/>
    <property type="molecule type" value="Genomic_DNA"/>
</dbReference>
<dbReference type="InterPro" id="IPR036249">
    <property type="entry name" value="Thioredoxin-like_sf"/>
</dbReference>
<gene>
    <name evidence="2" type="ORF">DCAF_LOCUS21690</name>
</gene>
<evidence type="ECO:0000313" key="3">
    <source>
        <dbReference type="Proteomes" id="UP001314170"/>
    </source>
</evidence>
<dbReference type="Proteomes" id="UP001314170">
    <property type="component" value="Unassembled WGS sequence"/>
</dbReference>
<dbReference type="InterPro" id="IPR014729">
    <property type="entry name" value="Rossmann-like_a/b/a_fold"/>
</dbReference>
<dbReference type="PANTHER" id="PTHR46482">
    <property type="entry name" value="5'-ADENYLYLSULFATE REDUCTASE 3, CHLOROPLASTIC"/>
    <property type="match status" value="1"/>
</dbReference>
<evidence type="ECO:0008006" key="4">
    <source>
        <dbReference type="Google" id="ProtNLM"/>
    </source>
</evidence>
<dbReference type="Gene3D" id="3.40.30.10">
    <property type="entry name" value="Glutaredoxin"/>
    <property type="match status" value="1"/>
</dbReference>
<accession>A0AAV1SC68</accession>
<evidence type="ECO:0000256" key="1">
    <source>
        <dbReference type="SAM" id="Coils"/>
    </source>
</evidence>
<sequence length="373" mass="42481">MPQSLVAVKFRHQSVRFHVISEAQQIVAEITEKVESVTEDYSKLEKEIEKASPIAIINKDLQKYSTISFRYFDVMPILSLKQLDNCGAEDVSLILPLEVFSLDTERLNSETYKLLDGVEKHCSIHKENMMSSTRGQRKDRSHQGTRANVPVVQIDPSFEVLGGGIIGLVKWNFLQTMDVPVYSLHALGYVLTGCKPCTRPALPRQHEREGRYRWREEGKAKECVPHRGKIESEDAQLSEHINEVASFTNGRDPIADVFNSRNLISSSSAGIDILATLENRTEPWLDVLYVPWHDFCQAMEDLYVDLADKLVNAKVNAGKFRVDGEHKAFAKHKLQLRSFTTIPLFSTFKPIKYSSEKRDIDSLLAFVNSLQWR</sequence>
<proteinExistence type="predicted"/>
<keyword evidence="1" id="KW-0175">Coiled coil</keyword>
<feature type="coiled-coil region" evidence="1">
    <location>
        <begin position="20"/>
        <end position="47"/>
    </location>
</feature>
<protein>
    <recommendedName>
        <fullName evidence="4">Thioredoxin domain-containing protein</fullName>
    </recommendedName>
</protein>
<comment type="caution">
    <text evidence="2">The sequence shown here is derived from an EMBL/GenBank/DDBJ whole genome shotgun (WGS) entry which is preliminary data.</text>
</comment>
<evidence type="ECO:0000313" key="2">
    <source>
        <dbReference type="EMBL" id="CAK7348981.1"/>
    </source>
</evidence>
<keyword evidence="3" id="KW-1185">Reference proteome</keyword>
<name>A0AAV1SC68_9ROSI</name>